<protein>
    <submittedName>
        <fullName evidence="2">Uncharacterized protein</fullName>
    </submittedName>
</protein>
<keyword evidence="1" id="KW-0812">Transmembrane</keyword>
<dbReference type="EMBL" id="OGTP01000003">
    <property type="protein sequence ID" value="SPB14047.1"/>
    <property type="molecule type" value="Genomic_DNA"/>
</dbReference>
<feature type="transmembrane region" description="Helical" evidence="1">
    <location>
        <begin position="28"/>
        <end position="50"/>
    </location>
</feature>
<proteinExistence type="predicted"/>
<feature type="transmembrane region" description="Helical" evidence="1">
    <location>
        <begin position="70"/>
        <end position="88"/>
    </location>
</feature>
<keyword evidence="3" id="KW-1185">Reference proteome</keyword>
<keyword evidence="1" id="KW-0472">Membrane</keyword>
<organism evidence="2 3">
    <name type="scientific">Caballeronia novacaledonica</name>
    <dbReference type="NCBI Taxonomy" id="1544861"/>
    <lineage>
        <taxon>Bacteria</taxon>
        <taxon>Pseudomonadati</taxon>
        <taxon>Pseudomonadota</taxon>
        <taxon>Betaproteobacteria</taxon>
        <taxon>Burkholderiales</taxon>
        <taxon>Burkholderiaceae</taxon>
        <taxon>Caballeronia</taxon>
    </lineage>
</organism>
<accession>A0A2U3I1R3</accession>
<gene>
    <name evidence="2" type="ORF">NOV72_01296</name>
</gene>
<reference evidence="3" key="1">
    <citation type="submission" date="2018-01" db="EMBL/GenBank/DDBJ databases">
        <authorList>
            <person name="Peeters C."/>
        </authorList>
    </citation>
    <scope>NUCLEOTIDE SEQUENCE [LARGE SCALE GENOMIC DNA]</scope>
</reference>
<evidence type="ECO:0000313" key="2">
    <source>
        <dbReference type="EMBL" id="SPB14047.1"/>
    </source>
</evidence>
<feature type="transmembrane region" description="Helical" evidence="1">
    <location>
        <begin position="148"/>
        <end position="169"/>
    </location>
</feature>
<dbReference type="AlphaFoldDB" id="A0A2U3I1R3"/>
<evidence type="ECO:0000313" key="3">
    <source>
        <dbReference type="Proteomes" id="UP000238169"/>
    </source>
</evidence>
<sequence>MIYLICVANLAGLTFYWFRLGINSLRRVYLTIFISCYIFTYFGGVLLANALYVSYGINKISASDATTRELVLLAQGCLLLFVLGYWMASPLRRLISKRTKIDWRTGTGWSVRILSGAFILSMLVYLIGSGGPVLLKEGGYENRYDANVGMGSYSLFFSMGLMACTLASLRAQTSKEKLRVTGVRCRDTNHRVRKHFYLRMHDSGRVNERDRLEAVAVGSDQQI</sequence>
<evidence type="ECO:0000256" key="1">
    <source>
        <dbReference type="SAM" id="Phobius"/>
    </source>
</evidence>
<keyword evidence="1" id="KW-1133">Transmembrane helix</keyword>
<dbReference type="Proteomes" id="UP000238169">
    <property type="component" value="Unassembled WGS sequence"/>
</dbReference>
<feature type="transmembrane region" description="Helical" evidence="1">
    <location>
        <begin position="109"/>
        <end position="128"/>
    </location>
</feature>
<name>A0A2U3I1R3_9BURK</name>